<organism evidence="1 2">
    <name type="scientific">Pistacia atlantica</name>
    <dbReference type="NCBI Taxonomy" id="434234"/>
    <lineage>
        <taxon>Eukaryota</taxon>
        <taxon>Viridiplantae</taxon>
        <taxon>Streptophyta</taxon>
        <taxon>Embryophyta</taxon>
        <taxon>Tracheophyta</taxon>
        <taxon>Spermatophyta</taxon>
        <taxon>Magnoliopsida</taxon>
        <taxon>eudicotyledons</taxon>
        <taxon>Gunneridae</taxon>
        <taxon>Pentapetalae</taxon>
        <taxon>rosids</taxon>
        <taxon>malvids</taxon>
        <taxon>Sapindales</taxon>
        <taxon>Anacardiaceae</taxon>
        <taxon>Pistacia</taxon>
    </lineage>
</organism>
<comment type="caution">
    <text evidence="1">The sequence shown here is derived from an EMBL/GenBank/DDBJ whole genome shotgun (WGS) entry which is preliminary data.</text>
</comment>
<evidence type="ECO:0000313" key="2">
    <source>
        <dbReference type="Proteomes" id="UP001164250"/>
    </source>
</evidence>
<proteinExistence type="predicted"/>
<dbReference type="Proteomes" id="UP001164250">
    <property type="component" value="Chromosome 5"/>
</dbReference>
<protein>
    <submittedName>
        <fullName evidence="1">Uncharacterized protein</fullName>
    </submittedName>
</protein>
<keyword evidence="2" id="KW-1185">Reference proteome</keyword>
<sequence>MMNAVIVARKCGLTIQLGFKCGSKNKFFVQKP</sequence>
<dbReference type="EMBL" id="CM047901">
    <property type="protein sequence ID" value="KAJ0097036.1"/>
    <property type="molecule type" value="Genomic_DNA"/>
</dbReference>
<name>A0ACC1BDV7_9ROSI</name>
<accession>A0ACC1BDV7</accession>
<reference evidence="2" key="1">
    <citation type="journal article" date="2023" name="G3 (Bethesda)">
        <title>Genome assembly and association tests identify interacting loci associated with vigor, precocity, and sex in interspecific pistachio rootstocks.</title>
        <authorList>
            <person name="Palmer W."/>
            <person name="Jacygrad E."/>
            <person name="Sagayaradj S."/>
            <person name="Cavanaugh K."/>
            <person name="Han R."/>
            <person name="Bertier L."/>
            <person name="Beede B."/>
            <person name="Kafkas S."/>
            <person name="Golino D."/>
            <person name="Preece J."/>
            <person name="Michelmore R."/>
        </authorList>
    </citation>
    <scope>NUCLEOTIDE SEQUENCE [LARGE SCALE GENOMIC DNA]</scope>
</reference>
<evidence type="ECO:0000313" key="1">
    <source>
        <dbReference type="EMBL" id="KAJ0097036.1"/>
    </source>
</evidence>
<gene>
    <name evidence="1" type="ORF">Patl1_28709</name>
</gene>